<name>A0A382T4D5_9ZZZZ</name>
<feature type="non-terminal residue" evidence="1">
    <location>
        <position position="55"/>
    </location>
</feature>
<proteinExistence type="predicted"/>
<dbReference type="EMBL" id="UINC01133851">
    <property type="protein sequence ID" value="SVD17024.1"/>
    <property type="molecule type" value="Genomic_DNA"/>
</dbReference>
<reference evidence="1" key="1">
    <citation type="submission" date="2018-05" db="EMBL/GenBank/DDBJ databases">
        <authorList>
            <person name="Lanie J.A."/>
            <person name="Ng W.-L."/>
            <person name="Kazmierczak K.M."/>
            <person name="Andrzejewski T.M."/>
            <person name="Davidsen T.M."/>
            <person name="Wayne K.J."/>
            <person name="Tettelin H."/>
            <person name="Glass J.I."/>
            <person name="Rusch D."/>
            <person name="Podicherti R."/>
            <person name="Tsui H.-C.T."/>
            <person name="Winkler M.E."/>
        </authorList>
    </citation>
    <scope>NUCLEOTIDE SEQUENCE</scope>
</reference>
<accession>A0A382T4D5</accession>
<protein>
    <submittedName>
        <fullName evidence="1">Uncharacterized protein</fullName>
    </submittedName>
</protein>
<gene>
    <name evidence="1" type="ORF">METZ01_LOCUS369878</name>
</gene>
<dbReference type="AlphaFoldDB" id="A0A382T4D5"/>
<sequence>MTNDKLTLLERRTLEAQAIAPVIRAFTEVVGIDTAKEVLQRVNKDLGRESGCQLT</sequence>
<organism evidence="1">
    <name type="scientific">marine metagenome</name>
    <dbReference type="NCBI Taxonomy" id="408172"/>
    <lineage>
        <taxon>unclassified sequences</taxon>
        <taxon>metagenomes</taxon>
        <taxon>ecological metagenomes</taxon>
    </lineage>
</organism>
<evidence type="ECO:0000313" key="1">
    <source>
        <dbReference type="EMBL" id="SVD17024.1"/>
    </source>
</evidence>